<dbReference type="EMBL" id="CP113865">
    <property type="protein sequence ID" value="WAM33160.1"/>
    <property type="molecule type" value="Genomic_DNA"/>
</dbReference>
<dbReference type="InterPro" id="IPR029026">
    <property type="entry name" value="tRNA_m1G_MTases_N"/>
</dbReference>
<dbReference type="PANTHER" id="PTHR33603:SF1">
    <property type="entry name" value="RIBOSOMAL RNA LARGE SUBUNIT METHYLTRANSFERASE H"/>
    <property type="match status" value="1"/>
</dbReference>
<dbReference type="HAMAP" id="MF_00658">
    <property type="entry name" value="23SrRNA_methyltr_H"/>
    <property type="match status" value="1"/>
</dbReference>
<proteinExistence type="inferred from homology"/>
<dbReference type="CDD" id="cd18081">
    <property type="entry name" value="RlmH-like"/>
    <property type="match status" value="1"/>
</dbReference>
<keyword evidence="1 6" id="KW-0698">rRNA processing</keyword>
<keyword evidence="3 6" id="KW-0808">Transferase</keyword>
<keyword evidence="6" id="KW-0963">Cytoplasm</keyword>
<gene>
    <name evidence="6 7" type="primary">rlmH</name>
    <name evidence="7" type="ORF">OTK00_001635</name>
</gene>
<reference evidence="7" key="1">
    <citation type="submission" date="2022-12" db="EMBL/GenBank/DDBJ databases">
        <authorList>
            <person name="Bing R.G."/>
            <person name="Willard D.J."/>
            <person name="Manesh M.J.H."/>
            <person name="Laemthong T."/>
            <person name="Crosby J.R."/>
            <person name="Kelly R.M."/>
        </authorList>
    </citation>
    <scope>NUCLEOTIDE SEQUENCE</scope>
    <source>
        <strain evidence="7">DSM 8990</strain>
    </source>
</reference>
<dbReference type="GO" id="GO:0032259">
    <property type="term" value="P:methylation"/>
    <property type="evidence" value="ECO:0007669"/>
    <property type="project" value="UniProtKB-KW"/>
</dbReference>
<evidence type="ECO:0000256" key="1">
    <source>
        <dbReference type="ARBA" id="ARBA00022552"/>
    </source>
</evidence>
<evidence type="ECO:0000256" key="6">
    <source>
        <dbReference type="HAMAP-Rule" id="MF_00658"/>
    </source>
</evidence>
<feature type="binding site" evidence="6">
    <location>
        <position position="103"/>
    </location>
    <ligand>
        <name>S-adenosyl-L-methionine</name>
        <dbReference type="ChEBI" id="CHEBI:59789"/>
    </ligand>
</feature>
<dbReference type="Proteomes" id="UP001164909">
    <property type="component" value="Chromosome"/>
</dbReference>
<name>A0ABY7BK11_9FIRM</name>
<evidence type="ECO:0000313" key="8">
    <source>
        <dbReference type="Proteomes" id="UP001164909"/>
    </source>
</evidence>
<comment type="caution">
    <text evidence="6">Lacks conserved residue(s) required for the propagation of feature annotation.</text>
</comment>
<comment type="catalytic activity">
    <reaction evidence="6">
        <text>pseudouridine(1915) in 23S rRNA + S-adenosyl-L-methionine = N(3)-methylpseudouridine(1915) in 23S rRNA + S-adenosyl-L-homocysteine + H(+)</text>
        <dbReference type="Rhea" id="RHEA:42752"/>
        <dbReference type="Rhea" id="RHEA-COMP:10221"/>
        <dbReference type="Rhea" id="RHEA-COMP:10222"/>
        <dbReference type="ChEBI" id="CHEBI:15378"/>
        <dbReference type="ChEBI" id="CHEBI:57856"/>
        <dbReference type="ChEBI" id="CHEBI:59789"/>
        <dbReference type="ChEBI" id="CHEBI:65314"/>
        <dbReference type="ChEBI" id="CHEBI:74486"/>
        <dbReference type="EC" id="2.1.1.177"/>
    </reaction>
</comment>
<sequence>MIKVICVGTVKEKYFKEAIDEYRKRLSKWIKIEEVEIKEEDENRYPNIELLLAKEAEKILKHIKDNHYVIVFDVKGTQLSSEQFAQLLHEKISKSEDVVFVIGGSNGLSDAVKRRANLLISFSRFTFPHQLFRVLVYEQVYRGFTIIKGIKYHK</sequence>
<keyword evidence="8" id="KW-1185">Reference proteome</keyword>
<dbReference type="SUPFAM" id="SSF75217">
    <property type="entry name" value="alpha/beta knot"/>
    <property type="match status" value="1"/>
</dbReference>
<dbReference type="RefSeq" id="WP_045169817.1">
    <property type="nucleotide sequence ID" value="NZ_CP113865.1"/>
</dbReference>
<dbReference type="Gene3D" id="3.40.1280.10">
    <property type="match status" value="1"/>
</dbReference>
<evidence type="ECO:0000256" key="4">
    <source>
        <dbReference type="ARBA" id="ARBA00022691"/>
    </source>
</evidence>
<dbReference type="Pfam" id="PF02590">
    <property type="entry name" value="SPOUT_MTase"/>
    <property type="match status" value="1"/>
</dbReference>
<dbReference type="GO" id="GO:0008168">
    <property type="term" value="F:methyltransferase activity"/>
    <property type="evidence" value="ECO:0007669"/>
    <property type="project" value="UniProtKB-KW"/>
</dbReference>
<comment type="subunit">
    <text evidence="6">Homodimer.</text>
</comment>
<dbReference type="PANTHER" id="PTHR33603">
    <property type="entry name" value="METHYLTRANSFERASE"/>
    <property type="match status" value="1"/>
</dbReference>
<comment type="similarity">
    <text evidence="5 6">Belongs to the RNA methyltransferase RlmH family.</text>
</comment>
<keyword evidence="4 6" id="KW-0949">S-adenosyl-L-methionine</keyword>
<comment type="function">
    <text evidence="6">Specifically methylates the pseudouridine at position 1915 (m3Psi1915) in 23S rRNA.</text>
</comment>
<keyword evidence="2 6" id="KW-0489">Methyltransferase</keyword>
<dbReference type="InterPro" id="IPR003742">
    <property type="entry name" value="RlmH-like"/>
</dbReference>
<dbReference type="PIRSF" id="PIRSF004505">
    <property type="entry name" value="MT_bac"/>
    <property type="match status" value="1"/>
</dbReference>
<evidence type="ECO:0000256" key="5">
    <source>
        <dbReference type="ARBA" id="ARBA00038303"/>
    </source>
</evidence>
<dbReference type="EC" id="2.1.1.177" evidence="6"/>
<protein>
    <recommendedName>
        <fullName evidence="6">Ribosomal RNA large subunit methyltransferase H</fullName>
        <ecNumber evidence="6">2.1.1.177</ecNumber>
    </recommendedName>
    <alternativeName>
        <fullName evidence="6">23S rRNA (pseudouridine1915-N3)-methyltransferase</fullName>
    </alternativeName>
    <alternativeName>
        <fullName evidence="6">23S rRNA m3Psi1915 methyltransferase</fullName>
    </alternativeName>
    <alternativeName>
        <fullName evidence="6">rRNA (pseudouridine-N3-)-methyltransferase RlmH</fullName>
    </alternativeName>
</protein>
<organism evidence="7 8">
    <name type="scientific">Caldicellulosiruptor morganii</name>
    <dbReference type="NCBI Taxonomy" id="1387555"/>
    <lineage>
        <taxon>Bacteria</taxon>
        <taxon>Bacillati</taxon>
        <taxon>Bacillota</taxon>
        <taxon>Bacillota incertae sedis</taxon>
        <taxon>Caldicellulosiruptorales</taxon>
        <taxon>Caldicellulosiruptoraceae</taxon>
        <taxon>Caldicellulosiruptor</taxon>
    </lineage>
</organism>
<dbReference type="NCBIfam" id="NF000985">
    <property type="entry name" value="PRK00103.1-3"/>
    <property type="match status" value="1"/>
</dbReference>
<accession>A0ABY7BK11</accession>
<dbReference type="InterPro" id="IPR029028">
    <property type="entry name" value="Alpha/beta_knot_MTases"/>
</dbReference>
<evidence type="ECO:0000256" key="3">
    <source>
        <dbReference type="ARBA" id="ARBA00022679"/>
    </source>
</evidence>
<comment type="subcellular location">
    <subcellularLocation>
        <location evidence="6">Cytoplasm</location>
    </subcellularLocation>
</comment>
<evidence type="ECO:0000256" key="2">
    <source>
        <dbReference type="ARBA" id="ARBA00022603"/>
    </source>
</evidence>
<evidence type="ECO:0000313" key="7">
    <source>
        <dbReference type="EMBL" id="WAM33160.1"/>
    </source>
</evidence>